<dbReference type="SMART" id="SM00965">
    <property type="entry name" value="STN"/>
    <property type="match status" value="1"/>
</dbReference>
<dbReference type="InterPro" id="IPR012910">
    <property type="entry name" value="Plug_dom"/>
</dbReference>
<protein>
    <submittedName>
        <fullName evidence="9">TonB-dependent receptor</fullName>
    </submittedName>
</protein>
<dbReference type="InterPro" id="IPR037066">
    <property type="entry name" value="Plug_dom_sf"/>
</dbReference>
<evidence type="ECO:0000256" key="7">
    <source>
        <dbReference type="PROSITE-ProRule" id="PRU01360"/>
    </source>
</evidence>
<feature type="domain" description="Secretin/TonB short N-terminal" evidence="8">
    <location>
        <begin position="69"/>
        <end position="120"/>
    </location>
</feature>
<evidence type="ECO:0000256" key="6">
    <source>
        <dbReference type="ARBA" id="ARBA00023237"/>
    </source>
</evidence>
<keyword evidence="5 7" id="KW-0472">Membrane</keyword>
<dbReference type="SUPFAM" id="SSF56935">
    <property type="entry name" value="Porins"/>
    <property type="match status" value="1"/>
</dbReference>
<dbReference type="NCBIfam" id="TIGR04057">
    <property type="entry name" value="SusC_RagA_signa"/>
    <property type="match status" value="1"/>
</dbReference>
<dbReference type="Gene3D" id="2.170.130.10">
    <property type="entry name" value="TonB-dependent receptor, plug domain"/>
    <property type="match status" value="1"/>
</dbReference>
<dbReference type="Pfam" id="PF13715">
    <property type="entry name" value="CarbopepD_reg_2"/>
    <property type="match status" value="1"/>
</dbReference>
<keyword evidence="10" id="KW-1185">Reference proteome</keyword>
<keyword evidence="3 7" id="KW-1134">Transmembrane beta strand</keyword>
<proteinExistence type="inferred from homology"/>
<evidence type="ECO:0000313" key="9">
    <source>
        <dbReference type="EMBL" id="GAA4457029.1"/>
    </source>
</evidence>
<reference evidence="10" key="1">
    <citation type="journal article" date="2019" name="Int. J. Syst. Evol. Microbiol.">
        <title>The Global Catalogue of Microorganisms (GCM) 10K type strain sequencing project: providing services to taxonomists for standard genome sequencing and annotation.</title>
        <authorList>
            <consortium name="The Broad Institute Genomics Platform"/>
            <consortium name="The Broad Institute Genome Sequencing Center for Infectious Disease"/>
            <person name="Wu L."/>
            <person name="Ma J."/>
        </authorList>
    </citation>
    <scope>NUCLEOTIDE SEQUENCE [LARGE SCALE GENOMIC DNA]</scope>
    <source>
        <strain evidence="10">JCM 17927</strain>
    </source>
</reference>
<keyword evidence="9" id="KW-0675">Receptor</keyword>
<gene>
    <name evidence="9" type="ORF">GCM10023189_27130</name>
</gene>
<dbReference type="InterPro" id="IPR011662">
    <property type="entry name" value="Secretin/TonB_short_N"/>
</dbReference>
<evidence type="ECO:0000256" key="5">
    <source>
        <dbReference type="ARBA" id="ARBA00023136"/>
    </source>
</evidence>
<accession>A0ABP8MYS3</accession>
<dbReference type="Pfam" id="PF07715">
    <property type="entry name" value="Plug"/>
    <property type="match status" value="1"/>
</dbReference>
<dbReference type="PROSITE" id="PS52016">
    <property type="entry name" value="TONB_DEPENDENT_REC_3"/>
    <property type="match status" value="1"/>
</dbReference>
<dbReference type="InterPro" id="IPR023996">
    <property type="entry name" value="TonB-dep_OMP_SusC/RagA"/>
</dbReference>
<dbReference type="InterPro" id="IPR023997">
    <property type="entry name" value="TonB-dep_OMP_SusC/RagA_CS"/>
</dbReference>
<evidence type="ECO:0000256" key="2">
    <source>
        <dbReference type="ARBA" id="ARBA00022448"/>
    </source>
</evidence>
<sequence>MQNRLQYQSLLWFLMKSALHQLLLILVFSSVAFSRDGQAQDVLERLVSIRMENAEIKRVLNTLEKSSGVKFVYSPRAIGADRRISVRVSNQRLSDVLETVFKPLNIAYRMVGGQILLHAVAGTERADEERTGLTQAAEPAALFRIISGTVSDEAGAALPGVSVVLKGTQRGTTTNAQGQYQIDAPDGNSVLVFSFVGYQKQEVAVSNQTLLNVSLATDTKSLNEVVVVGYGSQKRTNITGSVVSVPIQNIKDQPVTGLDQALAGQVAGVQVSQTTGAPGGGITVRVRGTGSIGAGNEPLYVIDGFPLEVGYNQTSNPLAQINPNDIESMEVLKDASATAIYGSRGANGVIIITTRRGKAGQARLNLDVFTGWQEVSHKIPMMNATEYADMVRDAHTNSGFQNDIPPGFNNPAGFGEGTDWQDAIFRVAPMQNYQLTASGGNDRSRFLISGGYLKQEGLVINSGFERYSFRVNTDADLFPKVKVGVNLSPSYTLRRIVNAEGHFGSSENAVINAALVYSPTLPVYNPDGTYSTQTNFGYRFIQPENPVAIALETTNQRQQFQLISTAFAEWQILPHLTAKTNLGVNVNTARQNYFRPSILGFDSAPAPSVPSAFDNSFHAFDWLWENTLTYDRTFSGKHAVTGLVGYTSQKSDYLNNYIRSNQMPNDQVQTLNVATTFQTNGTGSGRSQWGLLSMLARLNYSYAEKYLLTATIRRDGSSRFGANNRWGTFPSVSAGWRLTEEPFIKTISVIDELKLRASYGLTGNNAIPNYGSIGLLSATNYNFGPALGTIVNGFSPSSFSNQSLGWESTRQLDAGMELGLWNSRIFLIAEYYQRVTKDLLLNVNVPQITGFTTVLKNIGSVENKGWEFSLSTRNLVNAFKWSTDVNVTFNRNKVLSLGPTGDPIFANTGLANSHKTEIGQPLGNIFGYKVDGVLMNQDAIRPNNSWANSRPGDLRFVDVNGDGIITPDDRTILGNPLPDVIYGMTNRFSYGNFELNILIQGVQGNEVLNLSRRFIAANANSNVLKENVNRWRSPQDPGNGQIPRANRSATGNNTALTSFFVEDGSFLRVRNITFGYTFPKAWQQALHLKGVRLYGGVQNALTSTRYKGYNPEVNTEGANPLAPGVDYGGYPVARTYTLGINATF</sequence>
<comment type="subcellular location">
    <subcellularLocation>
        <location evidence="1 7">Cell outer membrane</location>
        <topology evidence="1 7">Multi-pass membrane protein</topology>
    </subcellularLocation>
</comment>
<dbReference type="Gene3D" id="2.60.40.1120">
    <property type="entry name" value="Carboxypeptidase-like, regulatory domain"/>
    <property type="match status" value="1"/>
</dbReference>
<comment type="caution">
    <text evidence="9">The sequence shown here is derived from an EMBL/GenBank/DDBJ whole genome shotgun (WGS) entry which is preliminary data.</text>
</comment>
<dbReference type="NCBIfam" id="TIGR04056">
    <property type="entry name" value="OMP_RagA_SusC"/>
    <property type="match status" value="1"/>
</dbReference>
<keyword evidence="4 7" id="KW-0812">Transmembrane</keyword>
<evidence type="ECO:0000313" key="10">
    <source>
        <dbReference type="Proteomes" id="UP001501175"/>
    </source>
</evidence>
<name>A0ABP8MYS3_9BACT</name>
<dbReference type="InterPro" id="IPR008969">
    <property type="entry name" value="CarboxyPept-like_regulatory"/>
</dbReference>
<dbReference type="Pfam" id="PF07660">
    <property type="entry name" value="STN"/>
    <property type="match status" value="1"/>
</dbReference>
<dbReference type="SUPFAM" id="SSF49464">
    <property type="entry name" value="Carboxypeptidase regulatory domain-like"/>
    <property type="match status" value="1"/>
</dbReference>
<evidence type="ECO:0000256" key="4">
    <source>
        <dbReference type="ARBA" id="ARBA00022692"/>
    </source>
</evidence>
<dbReference type="InterPro" id="IPR039426">
    <property type="entry name" value="TonB-dep_rcpt-like"/>
</dbReference>
<dbReference type="Gene3D" id="2.40.170.20">
    <property type="entry name" value="TonB-dependent receptor, beta-barrel domain"/>
    <property type="match status" value="1"/>
</dbReference>
<evidence type="ECO:0000256" key="3">
    <source>
        <dbReference type="ARBA" id="ARBA00022452"/>
    </source>
</evidence>
<organism evidence="9 10">
    <name type="scientific">Nibrella saemangeumensis</name>
    <dbReference type="NCBI Taxonomy" id="1084526"/>
    <lineage>
        <taxon>Bacteria</taxon>
        <taxon>Pseudomonadati</taxon>
        <taxon>Bacteroidota</taxon>
        <taxon>Cytophagia</taxon>
        <taxon>Cytophagales</taxon>
        <taxon>Spirosomataceae</taxon>
        <taxon>Nibrella</taxon>
    </lineage>
</organism>
<dbReference type="EMBL" id="BAABHD010000029">
    <property type="protein sequence ID" value="GAA4457029.1"/>
    <property type="molecule type" value="Genomic_DNA"/>
</dbReference>
<dbReference type="InterPro" id="IPR036942">
    <property type="entry name" value="Beta-barrel_TonB_sf"/>
</dbReference>
<comment type="similarity">
    <text evidence="7">Belongs to the TonB-dependent receptor family.</text>
</comment>
<dbReference type="Gene3D" id="3.55.50.30">
    <property type="match status" value="1"/>
</dbReference>
<keyword evidence="2 7" id="KW-0813">Transport</keyword>
<keyword evidence="6 7" id="KW-0998">Cell outer membrane</keyword>
<dbReference type="Proteomes" id="UP001501175">
    <property type="component" value="Unassembled WGS sequence"/>
</dbReference>
<evidence type="ECO:0000259" key="8">
    <source>
        <dbReference type="SMART" id="SM00965"/>
    </source>
</evidence>
<evidence type="ECO:0000256" key="1">
    <source>
        <dbReference type="ARBA" id="ARBA00004571"/>
    </source>
</evidence>